<dbReference type="EMBL" id="RJTH01000006">
    <property type="protein sequence ID" value="RUM24042.1"/>
    <property type="molecule type" value="Genomic_DNA"/>
</dbReference>
<evidence type="ECO:0000313" key="2">
    <source>
        <dbReference type="Proteomes" id="UP000278823"/>
    </source>
</evidence>
<protein>
    <submittedName>
        <fullName evidence="1">Aspartate-semialdehyde dehydrogenase</fullName>
    </submittedName>
</protein>
<comment type="caution">
    <text evidence="1">The sequence shown here is derived from an EMBL/GenBank/DDBJ whole genome shotgun (WGS) entry which is preliminary data.</text>
</comment>
<sequence>MRFSSDLESQLNGYGLITARILYRIPDFESVLQTYVWQDYDLAPDFPEMKKFLNYWQANLDGPLHSVRYTHHRLIGPNEWRRVEGEFKLH</sequence>
<dbReference type="Proteomes" id="UP000278823">
    <property type="component" value="Unassembled WGS sequence"/>
</dbReference>
<dbReference type="Pfam" id="PF06233">
    <property type="entry name" value="Usg"/>
    <property type="match status" value="1"/>
</dbReference>
<gene>
    <name evidence="1" type="ORF">EFQ99_18990</name>
</gene>
<reference evidence="2" key="1">
    <citation type="submission" date="2018-11" db="EMBL/GenBank/DDBJ databases">
        <title>Rhizobium chutanense sp. nov., isolated from root nodules of Phaseolus vulgaris in China.</title>
        <authorList>
            <person name="Huo Y."/>
        </authorList>
    </citation>
    <scope>NUCLEOTIDE SEQUENCE [LARGE SCALE GENOMIC DNA]</scope>
    <source>
        <strain evidence="2">CCBAU 65647</strain>
    </source>
</reference>
<name>A0A3S0SPE6_9HYPH</name>
<dbReference type="InterPro" id="IPR009354">
    <property type="entry name" value="Usg"/>
</dbReference>
<keyword evidence="2" id="KW-1185">Reference proteome</keyword>
<accession>A0A3S0SPE6</accession>
<dbReference type="AlphaFoldDB" id="A0A3S0SPE6"/>
<organism evidence="1 2">
    <name type="scientific">Rhizobium vallis</name>
    <dbReference type="NCBI Taxonomy" id="634290"/>
    <lineage>
        <taxon>Bacteria</taxon>
        <taxon>Pseudomonadati</taxon>
        <taxon>Pseudomonadota</taxon>
        <taxon>Alphaproteobacteria</taxon>
        <taxon>Hyphomicrobiales</taxon>
        <taxon>Rhizobiaceae</taxon>
        <taxon>Rhizobium/Agrobacterium group</taxon>
        <taxon>Rhizobium</taxon>
    </lineage>
</organism>
<dbReference type="OrthoDB" id="9811054at2"/>
<evidence type="ECO:0000313" key="1">
    <source>
        <dbReference type="EMBL" id="RUM24042.1"/>
    </source>
</evidence>
<dbReference type="RefSeq" id="WP_126922531.1">
    <property type="nucleotide sequence ID" value="NZ_ML133691.1"/>
</dbReference>
<proteinExistence type="predicted"/>